<dbReference type="PROSITE" id="PS50977">
    <property type="entry name" value="HTH_TETR_2"/>
    <property type="match status" value="1"/>
</dbReference>
<dbReference type="InterPro" id="IPR004111">
    <property type="entry name" value="Repressor_TetR_C"/>
</dbReference>
<dbReference type="Gene3D" id="1.10.357.10">
    <property type="entry name" value="Tetracycline Repressor, domain 2"/>
    <property type="match status" value="1"/>
</dbReference>
<evidence type="ECO:0000313" key="8">
    <source>
        <dbReference type="Proteomes" id="UP000007962"/>
    </source>
</evidence>
<keyword evidence="8" id="KW-1185">Reference proteome</keyword>
<evidence type="ECO:0000256" key="3">
    <source>
        <dbReference type="ARBA" id="ARBA00023163"/>
    </source>
</evidence>
<dbReference type="eggNOG" id="COG1309">
    <property type="taxonomic scope" value="Bacteria"/>
</dbReference>
<evidence type="ECO:0000259" key="6">
    <source>
        <dbReference type="PROSITE" id="PS50977"/>
    </source>
</evidence>
<dbReference type="OrthoDB" id="2570341at2"/>
<keyword evidence="1" id="KW-0805">Transcription regulation</keyword>
<feature type="domain" description="HTH tetR-type" evidence="6">
    <location>
        <begin position="39"/>
        <end position="99"/>
    </location>
</feature>
<evidence type="ECO:0000256" key="1">
    <source>
        <dbReference type="ARBA" id="ARBA00023015"/>
    </source>
</evidence>
<dbReference type="EMBL" id="CP001618">
    <property type="protein sequence ID" value="ACQ82323.1"/>
    <property type="molecule type" value="Genomic_DNA"/>
</dbReference>
<reference evidence="7 8" key="1">
    <citation type="journal article" date="2009" name="Stand. Genomic Sci.">
        <title>Complete genome sequence of Beutenbergia cavernae type strain (HKI 0122).</title>
        <authorList>
            <person name="Land M."/>
            <person name="Pukall R."/>
            <person name="Abt B."/>
            <person name="Goker M."/>
            <person name="Rohde M."/>
            <person name="Glavina Del Rio T."/>
            <person name="Tice H."/>
            <person name="Copeland A."/>
            <person name="Cheng J.F."/>
            <person name="Lucas S."/>
            <person name="Chen F."/>
            <person name="Nolan M."/>
            <person name="Bruce D."/>
            <person name="Goodwin L."/>
            <person name="Pitluck S."/>
            <person name="Ivanova N."/>
            <person name="Mavromatis K."/>
            <person name="Ovchinnikova G."/>
            <person name="Pati A."/>
            <person name="Chen A."/>
            <person name="Palaniappan K."/>
            <person name="Hauser L."/>
            <person name="Chang Y.J."/>
            <person name="Jefferies C.C."/>
            <person name="Saunders E."/>
            <person name="Brettin T."/>
            <person name="Detter J.C."/>
            <person name="Han C."/>
            <person name="Chain P."/>
            <person name="Bristow J."/>
            <person name="Eisen J.A."/>
            <person name="Markowitz V."/>
            <person name="Hugenholtz P."/>
            <person name="Kyrpides N.C."/>
            <person name="Klenk H.P."/>
            <person name="Lapidus A."/>
        </authorList>
    </citation>
    <scope>NUCLEOTIDE SEQUENCE [LARGE SCALE GENOMIC DNA]</scope>
    <source>
        <strain evidence="8">ATCC BAA-8 / DSM 12333 / NBRC 16432</strain>
    </source>
</reference>
<dbReference type="HOGENOM" id="CLU_069543_0_1_11"/>
<evidence type="ECO:0000256" key="4">
    <source>
        <dbReference type="PROSITE-ProRule" id="PRU00335"/>
    </source>
</evidence>
<evidence type="ECO:0000256" key="5">
    <source>
        <dbReference type="SAM" id="MobiDB-lite"/>
    </source>
</evidence>
<dbReference type="InterPro" id="IPR036271">
    <property type="entry name" value="Tet_transcr_reg_TetR-rel_C_sf"/>
</dbReference>
<dbReference type="Proteomes" id="UP000007962">
    <property type="component" value="Chromosome"/>
</dbReference>
<dbReference type="Pfam" id="PF00440">
    <property type="entry name" value="TetR_N"/>
    <property type="match status" value="1"/>
</dbReference>
<dbReference type="SUPFAM" id="SSF48498">
    <property type="entry name" value="Tetracyclin repressor-like, C-terminal domain"/>
    <property type="match status" value="1"/>
</dbReference>
<organism evidence="7 8">
    <name type="scientific">Beutenbergia cavernae (strain ATCC BAA-8 / DSM 12333 / CCUG 43141 / JCM 11478 / NBRC 16432 / NCIMB 13614 / HKI 0122)</name>
    <dbReference type="NCBI Taxonomy" id="471853"/>
    <lineage>
        <taxon>Bacteria</taxon>
        <taxon>Bacillati</taxon>
        <taxon>Actinomycetota</taxon>
        <taxon>Actinomycetes</taxon>
        <taxon>Micrococcales</taxon>
        <taxon>Beutenbergiaceae</taxon>
        <taxon>Beutenbergia</taxon>
    </lineage>
</organism>
<dbReference type="GO" id="GO:0045892">
    <property type="term" value="P:negative regulation of DNA-templated transcription"/>
    <property type="evidence" value="ECO:0007669"/>
    <property type="project" value="InterPro"/>
</dbReference>
<dbReference type="GO" id="GO:0003700">
    <property type="term" value="F:DNA-binding transcription factor activity"/>
    <property type="evidence" value="ECO:0007669"/>
    <property type="project" value="TreeGrafter"/>
</dbReference>
<evidence type="ECO:0000313" key="7">
    <source>
        <dbReference type="EMBL" id="ACQ82323.1"/>
    </source>
</evidence>
<keyword evidence="3" id="KW-0804">Transcription</keyword>
<dbReference type="Pfam" id="PF02909">
    <property type="entry name" value="TetR_C_1"/>
    <property type="match status" value="1"/>
</dbReference>
<sequence length="343" mass="37355">MSVREDERAMSDDDAPALPHAVALAWGLAARPQRPPRGELSTERIVEAAVQIADAEGLAAVSMSKVATSLGYTTMSLYRYVTSKDDLLELMADAVQGEAVLPPAADAEDLARGVDPGASGAPDGGGWRSELRAWLLTLAGIFEAHPWITEVPISGPPVTPNALRIVEHGLRALRDAPFDDEEKIGVILMGTNLMTGYGVVEQRLKRGDASSDVGAAMLELVTPEQFPYLRPLFERGSYAGTDDLDTSPELEFAVERVLDGVAHLIATRASGEPPANEADDVAAENRRTQLYRTDKKVREAAKRRREAEKKLREELKRERDVVREAEKKLLEAERKAAEQAAKV</sequence>
<protein>
    <submittedName>
        <fullName evidence="7">Transcriptional regulator, TetR family</fullName>
    </submittedName>
</protein>
<dbReference type="InterPro" id="IPR050109">
    <property type="entry name" value="HTH-type_TetR-like_transc_reg"/>
</dbReference>
<feature type="compositionally biased region" description="Basic and acidic residues" evidence="5">
    <location>
        <begin position="283"/>
        <end position="320"/>
    </location>
</feature>
<dbReference type="InterPro" id="IPR009057">
    <property type="entry name" value="Homeodomain-like_sf"/>
</dbReference>
<evidence type="ECO:0000256" key="2">
    <source>
        <dbReference type="ARBA" id="ARBA00023125"/>
    </source>
</evidence>
<accession>C5C5W5</accession>
<gene>
    <name evidence="7" type="ordered locus">Bcav_4082</name>
</gene>
<dbReference type="SUPFAM" id="SSF46689">
    <property type="entry name" value="Homeodomain-like"/>
    <property type="match status" value="1"/>
</dbReference>
<proteinExistence type="predicted"/>
<dbReference type="PANTHER" id="PTHR30055:SF151">
    <property type="entry name" value="TRANSCRIPTIONAL REGULATORY PROTEIN"/>
    <property type="match status" value="1"/>
</dbReference>
<name>C5C5W5_BEUC1</name>
<dbReference type="PANTHER" id="PTHR30055">
    <property type="entry name" value="HTH-TYPE TRANSCRIPTIONAL REGULATOR RUTR"/>
    <property type="match status" value="1"/>
</dbReference>
<dbReference type="KEGG" id="bcv:Bcav_4082"/>
<dbReference type="Gene3D" id="1.10.10.60">
    <property type="entry name" value="Homeodomain-like"/>
    <property type="match status" value="1"/>
</dbReference>
<dbReference type="STRING" id="471853.Bcav_4082"/>
<dbReference type="InterPro" id="IPR001647">
    <property type="entry name" value="HTH_TetR"/>
</dbReference>
<dbReference type="RefSeq" id="WP_015884560.1">
    <property type="nucleotide sequence ID" value="NC_012669.1"/>
</dbReference>
<dbReference type="GO" id="GO:0000976">
    <property type="term" value="F:transcription cis-regulatory region binding"/>
    <property type="evidence" value="ECO:0007669"/>
    <property type="project" value="TreeGrafter"/>
</dbReference>
<keyword evidence="2 4" id="KW-0238">DNA-binding</keyword>
<feature type="DNA-binding region" description="H-T-H motif" evidence="4">
    <location>
        <begin position="62"/>
        <end position="81"/>
    </location>
</feature>
<dbReference type="AlphaFoldDB" id="C5C5W5"/>
<feature type="region of interest" description="Disordered" evidence="5">
    <location>
        <begin position="271"/>
        <end position="320"/>
    </location>
</feature>